<comment type="caution">
    <text evidence="7">The sequence shown here is derived from an EMBL/GenBank/DDBJ whole genome shotgun (WGS) entry which is preliminary data.</text>
</comment>
<dbReference type="EMBL" id="JAPQKH010000006">
    <property type="protein sequence ID" value="KAJ5093712.1"/>
    <property type="molecule type" value="Genomic_DNA"/>
</dbReference>
<evidence type="ECO:0000313" key="7">
    <source>
        <dbReference type="EMBL" id="KAJ5093712.1"/>
    </source>
</evidence>
<accession>A0A9W9F556</accession>
<feature type="domain" description="AAA+ ATPase" evidence="6">
    <location>
        <begin position="678"/>
        <end position="812"/>
    </location>
</feature>
<feature type="region of interest" description="Disordered" evidence="5">
    <location>
        <begin position="136"/>
        <end position="177"/>
    </location>
</feature>
<dbReference type="InterPro" id="IPR056027">
    <property type="entry name" value="DUF7608"/>
</dbReference>
<evidence type="ECO:0000256" key="5">
    <source>
        <dbReference type="SAM" id="MobiDB-lite"/>
    </source>
</evidence>
<dbReference type="AlphaFoldDB" id="A0A9W9F556"/>
<sequence length="950" mass="105532">MHQVRRSVVHPCRLIARRRYPVPAPSRRFHISPQCRSTPSHDPHDDPSISTDTSNNRHSPKQEDTTASNELPLASVDKAGRPTSRLYGSALRRAMRSRQSDEQQTQKQQEVSATIPDWFSEQNMITRSLEGTIQIQQVDITKSKPAPDLPTPETKDTMATGGGEDSSLPGDEPSEEHKYAVPEELWGELRASVKAGLRLPPAQYATEPAAKKSHLVLQYPGNDGIPFLDAVVRQLSSDLKTDLITLNAQDIAQLFSEQDLAETGSTSAIRSLGYEVHRTPVTTWPDSGDGEVEGDDDFGDIAAASPGVRTEVSTPRFITIEAGKESGDVPLPNWLGLKSLVASINGQGDQEPGPRHFGQRAEQRWTRLLNEVISSLGRAPNQPPKEAEKSAEPDSSVPVLPRDTIIHIQDYRDIQSTREGSRVITLLQKIIQERRKAGSRIIFIGSTSQELRHAPSQDGSKILQNVFDDNFSKTLVVTPSMDAKAAEKKFSQDQKVRIMDINIRHLQTMLRFRLHETTNTAKDGIFGDRAWPLDPSTIKYSGIKERFWSYNQVHWVATLALGSVEAGETFSFEHIRRGIELMDKGDQITNDWLQEKTPKATTDPSAGQSREQLLSSLRKTCTTHEKKLLNGVVDAKSIRTTFNDVHVPPETIDALKTLTSLSLVRPEAFTYGVLATDKIPGLLLYGPPGTGKTLLAKAVARESGATVLEVSGSEVYDMYVGEGEKNVKAIFTLAKKLSPCVVFIDEADAIFCSRTGASSRTSHRELINQFLREWDGMNDLSAFIMVATNRPFDLDDAVLRRLPRRLLVDLPTEQDRLAILKIHLKEEQLDPAVDLAELSKRTELYSGSDLKNLSVAAALACVREENDAAAKHQGDEPYQYPERRILTRTHFERGMEEIGASINEDMSSLGAIRKFDEQYGDRRGRRPKSKGWGFGPAADEPTTESVRVRN</sequence>
<dbReference type="GO" id="GO:0005524">
    <property type="term" value="F:ATP binding"/>
    <property type="evidence" value="ECO:0007669"/>
    <property type="project" value="UniProtKB-KW"/>
</dbReference>
<keyword evidence="3" id="KW-1000">Mitochondrion outer membrane</keyword>
<reference evidence="7" key="1">
    <citation type="submission" date="2022-11" db="EMBL/GenBank/DDBJ databases">
        <authorList>
            <person name="Petersen C."/>
        </authorList>
    </citation>
    <scope>NUCLEOTIDE SEQUENCE</scope>
    <source>
        <strain evidence="7">IBT 30069</strain>
    </source>
</reference>
<feature type="region of interest" description="Disordered" evidence="5">
    <location>
        <begin position="375"/>
        <end position="398"/>
    </location>
</feature>
<comment type="subcellular location">
    <subcellularLocation>
        <location evidence="1">Mitochondrion outer membrane</location>
        <topology evidence="1">Single-pass membrane protein</topology>
    </subcellularLocation>
</comment>
<feature type="compositionally biased region" description="Polar residues" evidence="5">
    <location>
        <begin position="48"/>
        <end position="57"/>
    </location>
</feature>
<dbReference type="PANTHER" id="PTHR45644">
    <property type="entry name" value="AAA ATPASE, PUTATIVE (AFU_ORTHOLOGUE AFUA_2G12920)-RELATED-RELATED"/>
    <property type="match status" value="1"/>
</dbReference>
<feature type="region of interest" description="Disordered" evidence="5">
    <location>
        <begin position="25"/>
        <end position="116"/>
    </location>
</feature>
<protein>
    <recommendedName>
        <fullName evidence="6">AAA+ ATPase domain-containing protein</fullName>
    </recommendedName>
</protein>
<evidence type="ECO:0000256" key="1">
    <source>
        <dbReference type="ARBA" id="ARBA00004572"/>
    </source>
</evidence>
<dbReference type="Proteomes" id="UP001149165">
    <property type="component" value="Unassembled WGS sequence"/>
</dbReference>
<proteinExistence type="predicted"/>
<dbReference type="SMART" id="SM00382">
    <property type="entry name" value="AAA"/>
    <property type="match status" value="1"/>
</dbReference>
<dbReference type="InterPro" id="IPR041569">
    <property type="entry name" value="AAA_lid_3"/>
</dbReference>
<keyword evidence="3" id="KW-0496">Mitochondrion</keyword>
<dbReference type="CDD" id="cd19481">
    <property type="entry name" value="RecA-like_protease"/>
    <property type="match status" value="1"/>
</dbReference>
<evidence type="ECO:0000256" key="4">
    <source>
        <dbReference type="ARBA" id="ARBA00022840"/>
    </source>
</evidence>
<dbReference type="Gene3D" id="3.40.50.300">
    <property type="entry name" value="P-loop containing nucleotide triphosphate hydrolases"/>
    <property type="match status" value="1"/>
</dbReference>
<dbReference type="Pfam" id="PF17862">
    <property type="entry name" value="AAA_lid_3"/>
    <property type="match status" value="1"/>
</dbReference>
<dbReference type="InterPro" id="IPR003593">
    <property type="entry name" value="AAA+_ATPase"/>
</dbReference>
<keyword evidence="4" id="KW-0067">ATP-binding</keyword>
<dbReference type="GO" id="GO:0005741">
    <property type="term" value="C:mitochondrial outer membrane"/>
    <property type="evidence" value="ECO:0007669"/>
    <property type="project" value="UniProtKB-SubCell"/>
</dbReference>
<dbReference type="InterPro" id="IPR027417">
    <property type="entry name" value="P-loop_NTPase"/>
</dbReference>
<dbReference type="PANTHER" id="PTHR45644:SF56">
    <property type="entry name" value="AAA ATPASE, PUTATIVE (AFU_ORTHOLOGUE AFUA_2G12920)-RELATED"/>
    <property type="match status" value="1"/>
</dbReference>
<keyword evidence="3" id="KW-0472">Membrane</keyword>
<dbReference type="SUPFAM" id="SSF52540">
    <property type="entry name" value="P-loop containing nucleoside triphosphate hydrolases"/>
    <property type="match status" value="1"/>
</dbReference>
<dbReference type="InterPro" id="IPR003959">
    <property type="entry name" value="ATPase_AAA_core"/>
</dbReference>
<keyword evidence="2" id="KW-0547">Nucleotide-binding</keyword>
<evidence type="ECO:0000256" key="2">
    <source>
        <dbReference type="ARBA" id="ARBA00022741"/>
    </source>
</evidence>
<gene>
    <name evidence="7" type="ORF">N7456_009573</name>
</gene>
<evidence type="ECO:0000259" key="6">
    <source>
        <dbReference type="SMART" id="SM00382"/>
    </source>
</evidence>
<dbReference type="Gene3D" id="1.10.8.60">
    <property type="match status" value="1"/>
</dbReference>
<dbReference type="InterPro" id="IPR051701">
    <property type="entry name" value="Mito_OM_Translocase_MSP1"/>
</dbReference>
<dbReference type="OrthoDB" id="39734at2759"/>
<dbReference type="Pfam" id="PF24581">
    <property type="entry name" value="DUF7608"/>
    <property type="match status" value="1"/>
</dbReference>
<name>A0A9W9F556_9EURO</name>
<dbReference type="GO" id="GO:0016887">
    <property type="term" value="F:ATP hydrolysis activity"/>
    <property type="evidence" value="ECO:0007669"/>
    <property type="project" value="InterPro"/>
</dbReference>
<organism evidence="7 8">
    <name type="scientific">Penicillium angulare</name>
    <dbReference type="NCBI Taxonomy" id="116970"/>
    <lineage>
        <taxon>Eukaryota</taxon>
        <taxon>Fungi</taxon>
        <taxon>Dikarya</taxon>
        <taxon>Ascomycota</taxon>
        <taxon>Pezizomycotina</taxon>
        <taxon>Eurotiomycetes</taxon>
        <taxon>Eurotiomycetidae</taxon>
        <taxon>Eurotiales</taxon>
        <taxon>Aspergillaceae</taxon>
        <taxon>Penicillium</taxon>
    </lineage>
</organism>
<feature type="region of interest" description="Disordered" evidence="5">
    <location>
        <begin position="916"/>
        <end position="950"/>
    </location>
</feature>
<dbReference type="Pfam" id="PF00004">
    <property type="entry name" value="AAA"/>
    <property type="match status" value="1"/>
</dbReference>
<reference evidence="7" key="2">
    <citation type="journal article" date="2023" name="IMA Fungus">
        <title>Comparative genomic study of the Penicillium genus elucidates a diverse pangenome and 15 lateral gene transfer events.</title>
        <authorList>
            <person name="Petersen C."/>
            <person name="Sorensen T."/>
            <person name="Nielsen M.R."/>
            <person name="Sondergaard T.E."/>
            <person name="Sorensen J.L."/>
            <person name="Fitzpatrick D.A."/>
            <person name="Frisvad J.C."/>
            <person name="Nielsen K.L."/>
        </authorList>
    </citation>
    <scope>NUCLEOTIDE SEQUENCE</scope>
    <source>
        <strain evidence="7">IBT 30069</strain>
    </source>
</reference>
<keyword evidence="8" id="KW-1185">Reference proteome</keyword>
<evidence type="ECO:0000313" key="8">
    <source>
        <dbReference type="Proteomes" id="UP001149165"/>
    </source>
</evidence>
<evidence type="ECO:0000256" key="3">
    <source>
        <dbReference type="ARBA" id="ARBA00022787"/>
    </source>
</evidence>